<keyword evidence="3" id="KW-1185">Reference proteome</keyword>
<name>A0A2S4MR03_9HYPH</name>
<protein>
    <submittedName>
        <fullName evidence="2">Uncharacterized protein</fullName>
    </submittedName>
</protein>
<organism evidence="2 3">
    <name type="scientific">Bosea psychrotolerans</name>
    <dbReference type="NCBI Taxonomy" id="1871628"/>
    <lineage>
        <taxon>Bacteria</taxon>
        <taxon>Pseudomonadati</taxon>
        <taxon>Pseudomonadota</taxon>
        <taxon>Alphaproteobacteria</taxon>
        <taxon>Hyphomicrobiales</taxon>
        <taxon>Boseaceae</taxon>
        <taxon>Bosea</taxon>
    </lineage>
</organism>
<proteinExistence type="predicted"/>
<sequence length="69" mass="7428">MFRLLLIIAVLAIGYDAVVHQGAYTRSAWTSVVGLADSAVTNAKNFGEKNMGEKNMGETAREGPRSQTN</sequence>
<accession>A0A2S4MR03</accession>
<dbReference type="AlphaFoldDB" id="A0A2S4MR03"/>
<reference evidence="2 3" key="1">
    <citation type="submission" date="2018-01" db="EMBL/GenBank/DDBJ databases">
        <title>Genomic Encyclopedia of Type Strains, Phase III (KMG-III): the genomes of soil and plant-associated and newly described type strains.</title>
        <authorList>
            <person name="Whitman W."/>
        </authorList>
    </citation>
    <scope>NUCLEOTIDE SEQUENCE [LARGE SCALE GENOMIC DNA]</scope>
    <source>
        <strain evidence="2 3">1131</strain>
    </source>
</reference>
<dbReference type="Proteomes" id="UP000236919">
    <property type="component" value="Unassembled WGS sequence"/>
</dbReference>
<evidence type="ECO:0000313" key="2">
    <source>
        <dbReference type="EMBL" id="POR57085.1"/>
    </source>
</evidence>
<gene>
    <name evidence="2" type="ORF">CYD53_101611</name>
</gene>
<evidence type="ECO:0000313" key="3">
    <source>
        <dbReference type="Proteomes" id="UP000236919"/>
    </source>
</evidence>
<comment type="caution">
    <text evidence="2">The sequence shown here is derived from an EMBL/GenBank/DDBJ whole genome shotgun (WGS) entry which is preliminary data.</text>
</comment>
<evidence type="ECO:0000256" key="1">
    <source>
        <dbReference type="SAM" id="MobiDB-lite"/>
    </source>
</evidence>
<dbReference type="OrthoDB" id="8163564at2"/>
<dbReference type="EMBL" id="PQFZ01000001">
    <property type="protein sequence ID" value="POR57085.1"/>
    <property type="molecule type" value="Genomic_DNA"/>
</dbReference>
<feature type="region of interest" description="Disordered" evidence="1">
    <location>
        <begin position="46"/>
        <end position="69"/>
    </location>
</feature>
<dbReference type="RefSeq" id="WP_103716605.1">
    <property type="nucleotide sequence ID" value="NZ_PQFZ01000001.1"/>
</dbReference>